<feature type="domain" description="Response regulatory" evidence="2">
    <location>
        <begin position="9"/>
        <end position="125"/>
    </location>
</feature>
<dbReference type="PROSITE" id="PS50110">
    <property type="entry name" value="RESPONSE_REGULATORY"/>
    <property type="match status" value="1"/>
</dbReference>
<accession>A0A6N6VVG1</accession>
<dbReference type="GO" id="GO:0000160">
    <property type="term" value="P:phosphorelay signal transduction system"/>
    <property type="evidence" value="ECO:0007669"/>
    <property type="project" value="InterPro"/>
</dbReference>
<evidence type="ECO:0000313" key="4">
    <source>
        <dbReference type="Proteomes" id="UP000437748"/>
    </source>
</evidence>
<dbReference type="PANTHER" id="PTHR43228:SF1">
    <property type="entry name" value="TWO-COMPONENT RESPONSE REGULATOR ARR22"/>
    <property type="match status" value="1"/>
</dbReference>
<dbReference type="OrthoDB" id="5294427at2"/>
<evidence type="ECO:0000256" key="1">
    <source>
        <dbReference type="PROSITE-ProRule" id="PRU00169"/>
    </source>
</evidence>
<dbReference type="Pfam" id="PF00072">
    <property type="entry name" value="Response_reg"/>
    <property type="match status" value="1"/>
</dbReference>
<feature type="modified residue" description="4-aspartylphosphate" evidence="1">
    <location>
        <position position="60"/>
    </location>
</feature>
<dbReference type="InterPro" id="IPR001789">
    <property type="entry name" value="Sig_transdc_resp-reg_receiver"/>
</dbReference>
<dbReference type="RefSeq" id="WP_153420912.1">
    <property type="nucleotide sequence ID" value="NZ_WFLM01000004.1"/>
</dbReference>
<name>A0A6N6VVG1_9BACT</name>
<proteinExistence type="predicted"/>
<protein>
    <submittedName>
        <fullName evidence="3">Response regulator</fullName>
    </submittedName>
</protein>
<dbReference type="PANTHER" id="PTHR43228">
    <property type="entry name" value="TWO-COMPONENT RESPONSE REGULATOR"/>
    <property type="match status" value="1"/>
</dbReference>
<dbReference type="EMBL" id="WFLM01000004">
    <property type="protein sequence ID" value="KAB8037835.1"/>
    <property type="molecule type" value="Genomic_DNA"/>
</dbReference>
<reference evidence="3 4" key="1">
    <citation type="submission" date="2019-10" db="EMBL/GenBank/DDBJ databases">
        <title>New species of Slilvanegrellaceae.</title>
        <authorList>
            <person name="Pitt A."/>
            <person name="Hahn M.W."/>
        </authorList>
    </citation>
    <scope>NUCLEOTIDE SEQUENCE [LARGE SCALE GENOMIC DNA]</scope>
    <source>
        <strain evidence="3 4">SP-Ram-0.45-NSY-1</strain>
    </source>
</reference>
<dbReference type="AlphaFoldDB" id="A0A6N6VVG1"/>
<gene>
    <name evidence="3" type="ORF">GCL60_11715</name>
</gene>
<organism evidence="3 4">
    <name type="scientific">Silvanigrella paludirubra</name>
    <dbReference type="NCBI Taxonomy" id="2499159"/>
    <lineage>
        <taxon>Bacteria</taxon>
        <taxon>Pseudomonadati</taxon>
        <taxon>Bdellovibrionota</taxon>
        <taxon>Oligoflexia</taxon>
        <taxon>Silvanigrellales</taxon>
        <taxon>Silvanigrellaceae</taxon>
        <taxon>Silvanigrella</taxon>
    </lineage>
</organism>
<dbReference type="Proteomes" id="UP000437748">
    <property type="component" value="Unassembled WGS sequence"/>
</dbReference>
<keyword evidence="1" id="KW-0597">Phosphoprotein</keyword>
<evidence type="ECO:0000313" key="3">
    <source>
        <dbReference type="EMBL" id="KAB8037835.1"/>
    </source>
</evidence>
<sequence length="238" mass="27674">MIEEFKNKAIAIIDDEIDILEVLKDMIKSHINVTLYDFNSPLKAIESLQDGFQPNIFLVDIKMPKMNGLDFIAKLKKMNIHKPIIVISGHAEKQEAIECLKLGAFNLLDKPLSFEILIHTILQALTLEEVTLNNETLNREKEILLSLFQEFTNKNEERVSEIENLVLEKTKLIQSDKNILKNFLERINECNRIDREIAKTYKDISSLLQKQNSVISRNISQEFFEKNIKFNKRSSNKQ</sequence>
<dbReference type="InterPro" id="IPR011006">
    <property type="entry name" value="CheY-like_superfamily"/>
</dbReference>
<dbReference type="Gene3D" id="3.40.50.2300">
    <property type="match status" value="1"/>
</dbReference>
<dbReference type="SMART" id="SM00448">
    <property type="entry name" value="REC"/>
    <property type="match status" value="1"/>
</dbReference>
<evidence type="ECO:0000259" key="2">
    <source>
        <dbReference type="PROSITE" id="PS50110"/>
    </source>
</evidence>
<dbReference type="InterPro" id="IPR052048">
    <property type="entry name" value="ST_Response_Regulator"/>
</dbReference>
<dbReference type="SUPFAM" id="SSF52172">
    <property type="entry name" value="CheY-like"/>
    <property type="match status" value="1"/>
</dbReference>
<comment type="caution">
    <text evidence="3">The sequence shown here is derived from an EMBL/GenBank/DDBJ whole genome shotgun (WGS) entry which is preliminary data.</text>
</comment>
<keyword evidence="4" id="KW-1185">Reference proteome</keyword>